<sequence length="122" mass="13855">MKYIIGIGKITLANRLIKDLPNCCVVHHDDFSKPQDQIEVGEDDFKQYDVTTALDMDAMMRGEDSHPYCGGISCALGTTWCQTPPGLFDGHVRPMYLKQKNIKKWEVFPPIKALLKNMHDTD</sequence>
<dbReference type="GeneTree" id="ENSGT00940000159842"/>
<reference evidence="1" key="2">
    <citation type="submission" date="2025-09" db="UniProtKB">
        <authorList>
            <consortium name="Ensembl"/>
        </authorList>
    </citation>
    <scope>IDENTIFICATION</scope>
</reference>
<name>A0A3B4UYZ9_SERDU</name>
<reference evidence="1" key="1">
    <citation type="submission" date="2025-08" db="UniProtKB">
        <authorList>
            <consortium name="Ensembl"/>
        </authorList>
    </citation>
    <scope>IDENTIFICATION</scope>
</reference>
<accession>A0A3B4UYZ9</accession>
<dbReference type="InterPro" id="IPR027417">
    <property type="entry name" value="P-loop_NTPase"/>
</dbReference>
<dbReference type="STRING" id="41447.ENSSDUP00000023768"/>
<dbReference type="Proteomes" id="UP000261420">
    <property type="component" value="Unplaced"/>
</dbReference>
<protein>
    <submittedName>
        <fullName evidence="1">Nicotinamide riboside kinase 2</fullName>
    </submittedName>
</protein>
<evidence type="ECO:0000313" key="1">
    <source>
        <dbReference type="Ensembl" id="ENSSDUP00000023768.1"/>
    </source>
</evidence>
<dbReference type="Gene3D" id="3.40.50.300">
    <property type="entry name" value="P-loop containing nucleotide triphosphate hydrolases"/>
    <property type="match status" value="1"/>
</dbReference>
<gene>
    <name evidence="1" type="primary">NMRK2</name>
</gene>
<dbReference type="Ensembl" id="ENSSDUT00000024212.1">
    <property type="protein sequence ID" value="ENSSDUP00000023768.1"/>
    <property type="gene ID" value="ENSSDUG00000017276.1"/>
</dbReference>
<dbReference type="AlphaFoldDB" id="A0A3B4UYZ9"/>
<keyword evidence="2" id="KW-1185">Reference proteome</keyword>
<proteinExistence type="predicted"/>
<evidence type="ECO:0000313" key="2">
    <source>
        <dbReference type="Proteomes" id="UP000261420"/>
    </source>
</evidence>
<organism evidence="1 2">
    <name type="scientific">Seriola dumerili</name>
    <name type="common">Greater amberjack</name>
    <name type="synonym">Caranx dumerili</name>
    <dbReference type="NCBI Taxonomy" id="41447"/>
    <lineage>
        <taxon>Eukaryota</taxon>
        <taxon>Metazoa</taxon>
        <taxon>Chordata</taxon>
        <taxon>Craniata</taxon>
        <taxon>Vertebrata</taxon>
        <taxon>Euteleostomi</taxon>
        <taxon>Actinopterygii</taxon>
        <taxon>Neopterygii</taxon>
        <taxon>Teleostei</taxon>
        <taxon>Neoteleostei</taxon>
        <taxon>Acanthomorphata</taxon>
        <taxon>Carangaria</taxon>
        <taxon>Carangiformes</taxon>
        <taxon>Carangidae</taxon>
        <taxon>Seriola</taxon>
    </lineage>
</organism>
<dbReference type="SUPFAM" id="SSF52540">
    <property type="entry name" value="P-loop containing nucleoside triphosphate hydrolases"/>
    <property type="match status" value="1"/>
</dbReference>